<evidence type="ECO:0000256" key="1">
    <source>
        <dbReference type="SAM" id="Phobius"/>
    </source>
</evidence>
<reference evidence="3 4" key="1">
    <citation type="journal article" date="2009" name="Genome Res.">
        <title>Comparative genomics of protoploid Saccharomycetaceae.</title>
        <authorList>
            <consortium name="The Genolevures Consortium"/>
            <person name="Souciet J.-L."/>
            <person name="Dujon B."/>
            <person name="Gaillardin C."/>
            <person name="Johnston M."/>
            <person name="Baret P.V."/>
            <person name="Cliften P."/>
            <person name="Sherman D.J."/>
            <person name="Weissenbach J."/>
            <person name="Westhof E."/>
            <person name="Wincker P."/>
            <person name="Jubin C."/>
            <person name="Poulain J."/>
            <person name="Barbe V."/>
            <person name="Segurens B."/>
            <person name="Artiguenave F."/>
            <person name="Anthouard V."/>
            <person name="Vacherie B."/>
            <person name="Val M.-E."/>
            <person name="Fulton R.S."/>
            <person name="Minx P."/>
            <person name="Wilson R."/>
            <person name="Durrens P."/>
            <person name="Jean G."/>
            <person name="Marck C."/>
            <person name="Martin T."/>
            <person name="Nikolski M."/>
            <person name="Rolland T."/>
            <person name="Seret M.-L."/>
            <person name="Casaregola S."/>
            <person name="Despons L."/>
            <person name="Fairhead C."/>
            <person name="Fischer G."/>
            <person name="Lafontaine I."/>
            <person name="Leh V."/>
            <person name="Lemaire M."/>
            <person name="de Montigny J."/>
            <person name="Neuveglise C."/>
            <person name="Thierry A."/>
            <person name="Blanc-Lenfle I."/>
            <person name="Bleykasten C."/>
            <person name="Diffels J."/>
            <person name="Fritsch E."/>
            <person name="Frangeul L."/>
            <person name="Goeffon A."/>
            <person name="Jauniaux N."/>
            <person name="Kachouri-Lafond R."/>
            <person name="Payen C."/>
            <person name="Potier S."/>
            <person name="Pribylova L."/>
            <person name="Ozanne C."/>
            <person name="Richard G.-F."/>
            <person name="Sacerdot C."/>
            <person name="Straub M.-L."/>
            <person name="Talla E."/>
        </authorList>
    </citation>
    <scope>NUCLEOTIDE SEQUENCE [LARGE SCALE GENOMIC DNA]</scope>
    <source>
        <strain evidence="4">ATCC 56472 / CBS 6340 / NRRL Y-8284</strain>
    </source>
</reference>
<dbReference type="Proteomes" id="UP000002036">
    <property type="component" value="Chromosome F"/>
</dbReference>
<dbReference type="STRING" id="559295.C5DJ89"/>
<feature type="transmembrane region" description="Helical" evidence="1">
    <location>
        <begin position="33"/>
        <end position="56"/>
    </location>
</feature>
<dbReference type="SUPFAM" id="SSF69593">
    <property type="entry name" value="Glycerol-3-phosphate (1)-acyltransferase"/>
    <property type="match status" value="1"/>
</dbReference>
<proteinExistence type="predicted"/>
<keyword evidence="4" id="KW-1185">Reference proteome</keyword>
<keyword evidence="1" id="KW-1133">Transmembrane helix</keyword>
<dbReference type="InterPro" id="IPR002123">
    <property type="entry name" value="Plipid/glycerol_acylTrfase"/>
</dbReference>
<keyword evidence="1" id="KW-0812">Transmembrane</keyword>
<sequence>MEKFTNWRDKGTGIAPFIPTPPPLAQEKGLKGFLGGISFVLKLVLASPIVLVALLLKWTPAYHPLCKVAIKMIFGWNLQVSVQGVKSRKQGPQFMPSKGKVYIVNYTSPLDPLVLWFIARGPVAFCVPKPQRKTASLYRLNFWEIVQFTLGGSTWGSAQHDFQEIKSAMELSNYVTYVFAEGTTSNGKSVLPFVVTQQFWNEFLGEPAVGSSSSVKTLTSTASRDAEVRAIHIKINSSLTTPLRIGAWRYLARASSQGVTYKCRISEPLGRDLEKTRVALCGGDKFKLVGKELNTESKMKFAVEYGSRRR</sequence>
<organism evidence="3 4">
    <name type="scientific">Lachancea thermotolerans (strain ATCC 56472 / CBS 6340 / NRRL Y-8284)</name>
    <name type="common">Yeast</name>
    <name type="synonym">Kluyveromyces thermotolerans</name>
    <dbReference type="NCBI Taxonomy" id="559295"/>
    <lineage>
        <taxon>Eukaryota</taxon>
        <taxon>Fungi</taxon>
        <taxon>Dikarya</taxon>
        <taxon>Ascomycota</taxon>
        <taxon>Saccharomycotina</taxon>
        <taxon>Saccharomycetes</taxon>
        <taxon>Saccharomycetales</taxon>
        <taxon>Saccharomycetaceae</taxon>
        <taxon>Lachancea</taxon>
    </lineage>
</organism>
<dbReference type="OMA" id="NWRDKGT"/>
<feature type="domain" description="Phospholipid/glycerol acyltransferase" evidence="2">
    <location>
        <begin position="89"/>
        <end position="193"/>
    </location>
</feature>
<evidence type="ECO:0000259" key="2">
    <source>
        <dbReference type="Pfam" id="PF01553"/>
    </source>
</evidence>
<name>C5DJ89_LACTC</name>
<keyword evidence="1" id="KW-0472">Membrane</keyword>
<dbReference type="eggNOG" id="ENOG502RYF8">
    <property type="taxonomic scope" value="Eukaryota"/>
</dbReference>
<accession>C5DJ89</accession>
<dbReference type="FunCoup" id="C5DJ89">
    <property type="interactions" value="84"/>
</dbReference>
<dbReference type="RefSeq" id="XP_002554815.1">
    <property type="nucleotide sequence ID" value="XM_002554769.1"/>
</dbReference>
<dbReference type="GO" id="GO:0006644">
    <property type="term" value="P:phospholipid metabolic process"/>
    <property type="evidence" value="ECO:0007669"/>
    <property type="project" value="UniProtKB-ARBA"/>
</dbReference>
<dbReference type="HOGENOM" id="CLU_048121_1_0_1"/>
<dbReference type="Pfam" id="PF01553">
    <property type="entry name" value="Acyltransferase"/>
    <property type="match status" value="1"/>
</dbReference>
<dbReference type="GeneID" id="8293043"/>
<dbReference type="OrthoDB" id="272512at2759"/>
<evidence type="ECO:0000313" key="4">
    <source>
        <dbReference type="Proteomes" id="UP000002036"/>
    </source>
</evidence>
<dbReference type="KEGG" id="lth:KLTH0F14454g"/>
<gene>
    <name evidence="3" type="ordered locus">KLTH0F14454g</name>
</gene>
<dbReference type="EMBL" id="CU928170">
    <property type="protein sequence ID" value="CAR24378.1"/>
    <property type="molecule type" value="Genomic_DNA"/>
</dbReference>
<dbReference type="AlphaFoldDB" id="C5DJ89"/>
<evidence type="ECO:0000313" key="3">
    <source>
        <dbReference type="EMBL" id="CAR24378.1"/>
    </source>
</evidence>
<protein>
    <submittedName>
        <fullName evidence="3">KLTH0F14454p</fullName>
    </submittedName>
</protein>
<dbReference type="GO" id="GO:0016746">
    <property type="term" value="F:acyltransferase activity"/>
    <property type="evidence" value="ECO:0007669"/>
    <property type="project" value="InterPro"/>
</dbReference>
<dbReference type="InParanoid" id="C5DJ89"/>